<feature type="domain" description="Methyl-accepting transducer" evidence="7">
    <location>
        <begin position="46"/>
        <end position="282"/>
    </location>
</feature>
<comment type="caution">
    <text evidence="8">The sequence shown here is derived from an EMBL/GenBank/DDBJ whole genome shotgun (WGS) entry which is preliminary data.</text>
</comment>
<dbReference type="PANTHER" id="PTHR30290">
    <property type="entry name" value="PERIPLASMIC BINDING COMPONENT OF ABC TRANSPORTER"/>
    <property type="match status" value="1"/>
</dbReference>
<dbReference type="Gene3D" id="1.10.287.950">
    <property type="entry name" value="Methyl-accepting chemotaxis protein"/>
    <property type="match status" value="1"/>
</dbReference>
<dbReference type="InterPro" id="IPR004089">
    <property type="entry name" value="MCPsignal_dom"/>
</dbReference>
<evidence type="ECO:0000256" key="5">
    <source>
        <dbReference type="PROSITE-ProRule" id="PRU00284"/>
    </source>
</evidence>
<comment type="similarity">
    <text evidence="2">Belongs to the bacterial solute-binding protein 5 family.</text>
</comment>
<protein>
    <submittedName>
        <fullName evidence="8">ABC transporter substrate-binding protein</fullName>
    </submittedName>
</protein>
<dbReference type="SMART" id="SM00283">
    <property type="entry name" value="MA"/>
    <property type="match status" value="1"/>
</dbReference>
<dbReference type="Gene3D" id="3.40.190.10">
    <property type="entry name" value="Periplasmic binding protein-like II"/>
    <property type="match status" value="1"/>
</dbReference>
<evidence type="ECO:0000256" key="3">
    <source>
        <dbReference type="ARBA" id="ARBA00022448"/>
    </source>
</evidence>
<dbReference type="Proteomes" id="UP001623591">
    <property type="component" value="Unassembled WGS sequence"/>
</dbReference>
<comment type="subcellular location">
    <subcellularLocation>
        <location evidence="1">Cell membrane</location>
        <topology evidence="1">Lipid-anchor</topology>
    </subcellularLocation>
</comment>
<evidence type="ECO:0000313" key="9">
    <source>
        <dbReference type="Proteomes" id="UP001623591"/>
    </source>
</evidence>
<feature type="coiled-coil region" evidence="6">
    <location>
        <begin position="299"/>
        <end position="326"/>
    </location>
</feature>
<keyword evidence="4" id="KW-0732">Signal</keyword>
<dbReference type="PANTHER" id="PTHR30290:SF9">
    <property type="entry name" value="OLIGOPEPTIDE-BINDING PROTEIN APPA"/>
    <property type="match status" value="1"/>
</dbReference>
<dbReference type="Gene3D" id="3.90.76.10">
    <property type="entry name" value="Dipeptide-binding Protein, Domain 1"/>
    <property type="match status" value="1"/>
</dbReference>
<dbReference type="InterPro" id="IPR023765">
    <property type="entry name" value="SBP_5_CS"/>
</dbReference>
<sequence length="816" mass="91256">MFFAKKENRSELVEKEISLDLSTDKQKKNVNKQLYQGLITKRVSNEAEEALDVTAMLLKAVEDINMEMEKHSEHILKTVDVSSEVGAFSEEVSAGVDETMKVIEDTLNKAKIGQDSVNDVITSIETVQNTVGNMKTTILDLTEKSNKIKGILDTIKGIAKTTHLLSLNANIEAARAGDAGRGFAVVAGEVKKLAENSSNSADEIDKIVTEISKVTEQTLNIIEQGTEKVIESTSIAENAGQSINHMMESAERTKAISAQISDAVKQQVDKNQYLISVIDEMVQVSEKVKAFNENIAVGADRQKASLRNLKETINRLESLSDTKQNEGKLIKTNFVMSAALVKTFDPAMCTEINDSNILTPINLGLVQFGPGTEVISAIAKNWHVESDNLTWNFSLRKNMKFHNGRNITAQDVKNTFERILSKDLNSPNRWFLSMIKGADDFYYGKSKEVVGIIVTSEYSIKIILDYPYSSFINNLAHCSCVILPKEEFSNLSNKPIGAGPYKFINYNNESKEIALEKFKDYALGEALIDNIKIVCDIEDSFEKFEHGELDYLVVNAVNAEKVKLKNYDIVTSQCIGVRFLAFNYRSNNPIVNNKYTRQAISYCIDKDRIALEAQSGFETVLHGAFPVSVLSNPKLVPYTRNLNKAKELMRKGGINSGSLTLQIANSGGNAGFHHKMAKVLKENLKEINIELKIVEVSGSNYYTEETFRKSDIFTYGWLGDSGTADNFIEPLIDINNSSNRSKYNNPELMELVEMAKKTRNPYKYRELLCKVDNIIIEDAAWVPLCNICVSYTYGDNIKGLKVHPLNLINFPDIWRE</sequence>
<dbReference type="Pfam" id="PF00496">
    <property type="entry name" value="SBP_bac_5"/>
    <property type="match status" value="1"/>
</dbReference>
<dbReference type="Gene3D" id="3.10.105.10">
    <property type="entry name" value="Dipeptide-binding Protein, Domain 3"/>
    <property type="match status" value="1"/>
</dbReference>
<dbReference type="SUPFAM" id="SSF58104">
    <property type="entry name" value="Methyl-accepting chemotaxis protein (MCP) signaling domain"/>
    <property type="match status" value="1"/>
</dbReference>
<dbReference type="PROSITE" id="PS50111">
    <property type="entry name" value="CHEMOTAXIS_TRANSDUC_2"/>
    <property type="match status" value="1"/>
</dbReference>
<evidence type="ECO:0000256" key="6">
    <source>
        <dbReference type="SAM" id="Coils"/>
    </source>
</evidence>
<keyword evidence="6" id="KW-0175">Coiled coil</keyword>
<dbReference type="InterPro" id="IPR004090">
    <property type="entry name" value="Chemotax_Me-accpt_rcpt"/>
</dbReference>
<dbReference type="CDD" id="cd11386">
    <property type="entry name" value="MCP_signal"/>
    <property type="match status" value="1"/>
</dbReference>
<dbReference type="InterPro" id="IPR000914">
    <property type="entry name" value="SBP_5_dom"/>
</dbReference>
<evidence type="ECO:0000259" key="7">
    <source>
        <dbReference type="PROSITE" id="PS50111"/>
    </source>
</evidence>
<name>A0ABW8T7U9_9CLOT</name>
<keyword evidence="3" id="KW-0813">Transport</keyword>
<evidence type="ECO:0000256" key="2">
    <source>
        <dbReference type="ARBA" id="ARBA00005695"/>
    </source>
</evidence>
<proteinExistence type="inferred from homology"/>
<accession>A0ABW8T7U9</accession>
<keyword evidence="5" id="KW-0807">Transducer</keyword>
<dbReference type="InterPro" id="IPR039424">
    <property type="entry name" value="SBP_5"/>
</dbReference>
<evidence type="ECO:0000313" key="8">
    <source>
        <dbReference type="EMBL" id="MFL0248563.1"/>
    </source>
</evidence>
<gene>
    <name evidence="8" type="ORF">ACJDUG_16585</name>
</gene>
<dbReference type="CDD" id="cd00995">
    <property type="entry name" value="PBP2_NikA_DppA_OppA_like"/>
    <property type="match status" value="1"/>
</dbReference>
<keyword evidence="9" id="KW-1185">Reference proteome</keyword>
<dbReference type="RefSeq" id="WP_406770991.1">
    <property type="nucleotide sequence ID" value="NZ_JBJHZZ010000021.1"/>
</dbReference>
<evidence type="ECO:0000256" key="4">
    <source>
        <dbReference type="ARBA" id="ARBA00022729"/>
    </source>
</evidence>
<dbReference type="EMBL" id="JBJHZZ010000021">
    <property type="protein sequence ID" value="MFL0248563.1"/>
    <property type="molecule type" value="Genomic_DNA"/>
</dbReference>
<dbReference type="PROSITE" id="PS01040">
    <property type="entry name" value="SBP_BACTERIAL_5"/>
    <property type="match status" value="1"/>
</dbReference>
<dbReference type="SUPFAM" id="SSF53850">
    <property type="entry name" value="Periplasmic binding protein-like II"/>
    <property type="match status" value="1"/>
</dbReference>
<organism evidence="8 9">
    <name type="scientific">Candidatus Clostridium stratigraminis</name>
    <dbReference type="NCBI Taxonomy" id="3381661"/>
    <lineage>
        <taxon>Bacteria</taxon>
        <taxon>Bacillati</taxon>
        <taxon>Bacillota</taxon>
        <taxon>Clostridia</taxon>
        <taxon>Eubacteriales</taxon>
        <taxon>Clostridiaceae</taxon>
        <taxon>Clostridium</taxon>
    </lineage>
</organism>
<evidence type="ECO:0000256" key="1">
    <source>
        <dbReference type="ARBA" id="ARBA00004193"/>
    </source>
</evidence>
<reference evidence="8 9" key="1">
    <citation type="submission" date="2024-11" db="EMBL/GenBank/DDBJ databases">
        <authorList>
            <person name="Heng Y.C."/>
            <person name="Lim A.C.H."/>
            <person name="Lee J.K.Y."/>
            <person name="Kittelmann S."/>
        </authorList>
    </citation>
    <scope>NUCLEOTIDE SEQUENCE [LARGE SCALE GENOMIC DNA]</scope>
    <source>
        <strain evidence="8 9">WILCCON 0185</strain>
    </source>
</reference>
<dbReference type="PRINTS" id="PR00260">
    <property type="entry name" value="CHEMTRNSDUCR"/>
</dbReference>
<dbReference type="Pfam" id="PF00015">
    <property type="entry name" value="MCPsignal"/>
    <property type="match status" value="1"/>
</dbReference>